<dbReference type="InterPro" id="IPR003591">
    <property type="entry name" value="Leu-rich_rpt_typical-subtyp"/>
</dbReference>
<reference evidence="6" key="1">
    <citation type="submission" date="2020-12" db="UniProtKB">
        <authorList>
            <consortium name="WormBaseParasite"/>
        </authorList>
    </citation>
    <scope>IDENTIFICATION</scope>
    <source>
        <strain evidence="6">MHco3</strain>
    </source>
</reference>
<protein>
    <submittedName>
        <fullName evidence="6">PX domain-containing protein</fullName>
    </submittedName>
</protein>
<dbReference type="Pfam" id="PF12799">
    <property type="entry name" value="LRR_4"/>
    <property type="match status" value="2"/>
</dbReference>
<keyword evidence="1" id="KW-0433">Leucine-rich repeat</keyword>
<dbReference type="PROSITE" id="PS51450">
    <property type="entry name" value="LRR"/>
    <property type="match status" value="3"/>
</dbReference>
<evidence type="ECO:0000256" key="3">
    <source>
        <dbReference type="SAM" id="Coils"/>
    </source>
</evidence>
<dbReference type="Gene3D" id="3.30.1520.10">
    <property type="entry name" value="Phox-like domain"/>
    <property type="match status" value="1"/>
</dbReference>
<name>A0A7I4YH95_HAECO</name>
<dbReference type="InterPro" id="IPR001611">
    <property type="entry name" value="Leu-rich_rpt"/>
</dbReference>
<evidence type="ECO:0000256" key="2">
    <source>
        <dbReference type="ARBA" id="ARBA00022737"/>
    </source>
</evidence>
<proteinExistence type="predicted"/>
<dbReference type="InterPro" id="IPR001683">
    <property type="entry name" value="PX_dom"/>
</dbReference>
<dbReference type="WBParaSite" id="HCON_00100150-00001">
    <property type="protein sequence ID" value="HCON_00100150-00001"/>
    <property type="gene ID" value="HCON_00100150"/>
</dbReference>
<sequence>MALLDIQSVSPQMNNDFNVRILNYKVVDEGKYALYTIQLTVDGYTWVVERRYSEFDAMDMRRFPDRKKSFLPPKKLIRNLDAEFLEERRMELEKYCRALLELEVWYQKQKKVNSLPLLTAKFFDFHQYEIHSIVDDLSVRLGGVGDEWLTSSESSPKYFEFTPIEMHAITERLRLPEPTAPDPRMVADLGNTVDFLHRVRALKVRGAKGYVGTSNIVWNSLTYSLHFCKNLLALWITDSDATKVHGLNTIKRTLRRLVVHYSMNNLEDLLLDKEQVLPIIEQEHWQCLEEVDFSFNDLKRIDESVRLLGDVQKLNISHNNVTEIGGYLQHLTCLTELDLSSNGITSVQHWNQLLGNLKKLILANNAIKDASGLSRMYSLEYLDLRYNAIETLDSVYPLGSLPCLEALHLKGNPIRKIVEYRTRLLEGFGERSWEVKLDGKAPDDRERDTIRLRMALRRAREEKEEKERKRREKIEERIRYISGDICRLSEELDSS</sequence>
<dbReference type="OMA" id="IASIKWT"/>
<dbReference type="InterPro" id="IPR032675">
    <property type="entry name" value="LRR_dom_sf"/>
</dbReference>
<dbReference type="OrthoDB" id="430293at2759"/>
<accession>A0A7I4YH95</accession>
<dbReference type="SMART" id="SM00369">
    <property type="entry name" value="LRR_TYP"/>
    <property type="match status" value="4"/>
</dbReference>
<dbReference type="SUPFAM" id="SSF52075">
    <property type="entry name" value="Outer arm dynein light chain 1"/>
    <property type="match status" value="1"/>
</dbReference>
<organism evidence="5 6">
    <name type="scientific">Haemonchus contortus</name>
    <name type="common">Barber pole worm</name>
    <dbReference type="NCBI Taxonomy" id="6289"/>
    <lineage>
        <taxon>Eukaryota</taxon>
        <taxon>Metazoa</taxon>
        <taxon>Ecdysozoa</taxon>
        <taxon>Nematoda</taxon>
        <taxon>Chromadorea</taxon>
        <taxon>Rhabditida</taxon>
        <taxon>Rhabditina</taxon>
        <taxon>Rhabditomorpha</taxon>
        <taxon>Strongyloidea</taxon>
        <taxon>Trichostrongylidae</taxon>
        <taxon>Haemonchus</taxon>
    </lineage>
</organism>
<keyword evidence="2" id="KW-0677">Repeat</keyword>
<feature type="domain" description="PX" evidence="4">
    <location>
        <begin position="13"/>
        <end position="129"/>
    </location>
</feature>
<dbReference type="SMART" id="SM00312">
    <property type="entry name" value="PX"/>
    <property type="match status" value="1"/>
</dbReference>
<dbReference type="InterPro" id="IPR025875">
    <property type="entry name" value="Leu-rich_rpt_4"/>
</dbReference>
<dbReference type="PROSITE" id="PS50195">
    <property type="entry name" value="PX"/>
    <property type="match status" value="1"/>
</dbReference>
<keyword evidence="5" id="KW-1185">Reference proteome</keyword>
<evidence type="ECO:0000259" key="4">
    <source>
        <dbReference type="PROSITE" id="PS50195"/>
    </source>
</evidence>
<dbReference type="SMART" id="SM00365">
    <property type="entry name" value="LRR_SD22"/>
    <property type="match status" value="3"/>
</dbReference>
<dbReference type="SUPFAM" id="SSF64268">
    <property type="entry name" value="PX domain"/>
    <property type="match status" value="1"/>
</dbReference>
<dbReference type="InterPro" id="IPR036871">
    <property type="entry name" value="PX_dom_sf"/>
</dbReference>
<dbReference type="Proteomes" id="UP000025227">
    <property type="component" value="Unplaced"/>
</dbReference>
<evidence type="ECO:0000256" key="1">
    <source>
        <dbReference type="ARBA" id="ARBA00022614"/>
    </source>
</evidence>
<dbReference type="AlphaFoldDB" id="A0A7I4YH95"/>
<dbReference type="Pfam" id="PF00787">
    <property type="entry name" value="PX"/>
    <property type="match status" value="1"/>
</dbReference>
<dbReference type="GO" id="GO:0035091">
    <property type="term" value="F:phosphatidylinositol binding"/>
    <property type="evidence" value="ECO:0007669"/>
    <property type="project" value="InterPro"/>
</dbReference>
<evidence type="ECO:0000313" key="5">
    <source>
        <dbReference type="Proteomes" id="UP000025227"/>
    </source>
</evidence>
<dbReference type="PANTHER" id="PTHR15454:SF35">
    <property type="entry name" value="NISCHARIN"/>
    <property type="match status" value="1"/>
</dbReference>
<dbReference type="GO" id="GO:0005737">
    <property type="term" value="C:cytoplasm"/>
    <property type="evidence" value="ECO:0007669"/>
    <property type="project" value="TreeGrafter"/>
</dbReference>
<dbReference type="Gene3D" id="3.80.10.10">
    <property type="entry name" value="Ribonuclease Inhibitor"/>
    <property type="match status" value="1"/>
</dbReference>
<feature type="coiled-coil region" evidence="3">
    <location>
        <begin position="449"/>
        <end position="479"/>
    </location>
</feature>
<dbReference type="PANTHER" id="PTHR15454">
    <property type="entry name" value="NISCHARIN RELATED"/>
    <property type="match status" value="1"/>
</dbReference>
<evidence type="ECO:0000313" key="6">
    <source>
        <dbReference type="WBParaSite" id="HCON_00100150-00001"/>
    </source>
</evidence>
<keyword evidence="3" id="KW-0175">Coiled coil</keyword>